<gene>
    <name evidence="2" type="ORF">D0Z08_04935</name>
</gene>
<dbReference type="OrthoDB" id="4871190at2"/>
<proteinExistence type="predicted"/>
<reference evidence="2 3" key="1">
    <citation type="submission" date="2018-09" db="EMBL/GenBank/DDBJ databases">
        <title>Genome sequencing of Nocardioides immobilis CCTCC AB 2017083 for comparison to Nocardioides silvaticus.</title>
        <authorList>
            <person name="Li C."/>
            <person name="Wang G."/>
        </authorList>
    </citation>
    <scope>NUCLEOTIDE SEQUENCE [LARGE SCALE GENOMIC DNA]</scope>
    <source>
        <strain evidence="2 3">CCTCC AB 2017083</strain>
    </source>
</reference>
<sequence length="121" mass="13497">MSEKSQRALLAEARKAARDAQTKQREAARARERRVLDLATTVIAAIDERDLVVERTERRAGEALRELVDVEGLSVRETLESCGGRLDEREATRLRRIVQLEEKQAVAASAEPTRDTVTASV</sequence>
<evidence type="ECO:0000313" key="3">
    <source>
        <dbReference type="Proteomes" id="UP000283644"/>
    </source>
</evidence>
<dbReference type="RefSeq" id="WP_118923234.1">
    <property type="nucleotide sequence ID" value="NZ_QXGH01000010.1"/>
</dbReference>
<organism evidence="2 3">
    <name type="scientific">Nocardioides immobilis</name>
    <dbReference type="NCBI Taxonomy" id="2049295"/>
    <lineage>
        <taxon>Bacteria</taxon>
        <taxon>Bacillati</taxon>
        <taxon>Actinomycetota</taxon>
        <taxon>Actinomycetes</taxon>
        <taxon>Propionibacteriales</taxon>
        <taxon>Nocardioidaceae</taxon>
        <taxon>Nocardioides</taxon>
    </lineage>
</organism>
<protein>
    <submittedName>
        <fullName evidence="2">Uncharacterized protein</fullName>
    </submittedName>
</protein>
<evidence type="ECO:0000313" key="2">
    <source>
        <dbReference type="EMBL" id="RHW28322.1"/>
    </source>
</evidence>
<dbReference type="EMBL" id="QXGH01000010">
    <property type="protein sequence ID" value="RHW28322.1"/>
    <property type="molecule type" value="Genomic_DNA"/>
</dbReference>
<evidence type="ECO:0000256" key="1">
    <source>
        <dbReference type="SAM" id="MobiDB-lite"/>
    </source>
</evidence>
<dbReference type="Proteomes" id="UP000283644">
    <property type="component" value="Unassembled WGS sequence"/>
</dbReference>
<name>A0A417Y6I1_9ACTN</name>
<keyword evidence="3" id="KW-1185">Reference proteome</keyword>
<comment type="caution">
    <text evidence="2">The sequence shown here is derived from an EMBL/GenBank/DDBJ whole genome shotgun (WGS) entry which is preliminary data.</text>
</comment>
<dbReference type="AlphaFoldDB" id="A0A417Y6I1"/>
<accession>A0A417Y6I1</accession>
<feature type="region of interest" description="Disordered" evidence="1">
    <location>
        <begin position="1"/>
        <end position="30"/>
    </location>
</feature>